<sequence length="235" mass="26081">MQSDATWQAVQHVLSSPIFVKAPRMRAMLSFLMTRKLSGMEASISEYAIGIEVFHRDARDYDTSFDPVVRVQMGRLRCRLAQYYATAANVNDLQIVIPMGTYVPVLTSVASARPICIKSVALLPLDRPSPESGTQNFISGLEEELALHLFQRFGSESGASAEQYRIEVRVRTEPRYVRATIRLLDANTGQIACIRQCDRHGDLGIALQEKLALAICTDLQNYILGDDVTLRGCGA</sequence>
<comment type="caution">
    <text evidence="1">The sequence shown here is derived from an EMBL/GenBank/DDBJ whole genome shotgun (WGS) entry which is preliminary data.</text>
</comment>
<name>A0ABX0MH59_9BURK</name>
<accession>A0ABX0MH59</accession>
<keyword evidence="2" id="KW-1185">Reference proteome</keyword>
<dbReference type="EMBL" id="VVIW01000029">
    <property type="protein sequence ID" value="NHZ44238.1"/>
    <property type="molecule type" value="Genomic_DNA"/>
</dbReference>
<reference evidence="1 2" key="1">
    <citation type="submission" date="2019-09" db="EMBL/GenBank/DDBJ databases">
        <title>Taxonomy of Antarctic Massilia spp.: description of Massilia rubra sp. nov., Massilia aquatica sp. nov., Massilia mucilaginosa sp. nov., Massilia frigida sp. nov. isolated from streams, lakes and regoliths.</title>
        <authorList>
            <person name="Holochova P."/>
            <person name="Sedlacek I."/>
            <person name="Kralova S."/>
            <person name="Maslanova I."/>
            <person name="Busse H.-J."/>
            <person name="Stankova E."/>
            <person name="Vrbovska V."/>
            <person name="Kovarovic V."/>
            <person name="Bartak M."/>
            <person name="Svec P."/>
            <person name="Pantucek R."/>
        </authorList>
    </citation>
    <scope>NUCLEOTIDE SEQUENCE [LARGE SCALE GENOMIC DNA]</scope>
    <source>
        <strain evidence="1 2">CCM 8693</strain>
    </source>
</reference>
<proteinExistence type="predicted"/>
<organism evidence="1 2">
    <name type="scientific">Massilia aquatica</name>
    <dbReference type="NCBI Taxonomy" id="2609000"/>
    <lineage>
        <taxon>Bacteria</taxon>
        <taxon>Pseudomonadati</taxon>
        <taxon>Pseudomonadota</taxon>
        <taxon>Betaproteobacteria</taxon>
        <taxon>Burkholderiales</taxon>
        <taxon>Oxalobacteraceae</taxon>
        <taxon>Telluria group</taxon>
        <taxon>Massilia</taxon>
    </lineage>
</organism>
<evidence type="ECO:0000313" key="1">
    <source>
        <dbReference type="EMBL" id="NHZ44238.1"/>
    </source>
</evidence>
<protein>
    <submittedName>
        <fullName evidence="1">Uncharacterized protein</fullName>
    </submittedName>
</protein>
<evidence type="ECO:0000313" key="2">
    <source>
        <dbReference type="Proteomes" id="UP000819052"/>
    </source>
</evidence>
<gene>
    <name evidence="1" type="ORF">F1609_29330</name>
</gene>
<dbReference type="Proteomes" id="UP000819052">
    <property type="component" value="Unassembled WGS sequence"/>
</dbReference>